<sequence>MWRDLGLKIRKTLLYSLSHLGIKANLLMLQCCPVPDKHDKALRTMLISITTYKLWKTILDGYDNGLKQAPQECVPVEFHQVIDYKNWEAMALAMQFRGIAFLLAKNSRRSMAWVLQCHGMAHHLPTPNCTKEPLIKDMGHCMCIPCRHPHRDLATKKVVRCRKSLKIRDIHIFKCMLQNQRVQHNDNQVGKDSKEHNLYPSIDCLVTTFPSTVPPIENHDP</sequence>
<keyword evidence="2" id="KW-1185">Reference proteome</keyword>
<dbReference type="EMBL" id="JAATIQ010000538">
    <property type="protein sequence ID" value="KAF4351982.1"/>
    <property type="molecule type" value="Genomic_DNA"/>
</dbReference>
<dbReference type="Proteomes" id="UP000583929">
    <property type="component" value="Unassembled WGS sequence"/>
</dbReference>
<dbReference type="AlphaFoldDB" id="A0A7J6E0U1"/>
<name>A0A7J6E0U1_CANSA</name>
<comment type="caution">
    <text evidence="1">The sequence shown here is derived from an EMBL/GenBank/DDBJ whole genome shotgun (WGS) entry which is preliminary data.</text>
</comment>
<accession>A0A7J6E0U1</accession>
<gene>
    <name evidence="1" type="ORF">G4B88_001104</name>
</gene>
<organism evidence="1 2">
    <name type="scientific">Cannabis sativa</name>
    <name type="common">Hemp</name>
    <name type="synonym">Marijuana</name>
    <dbReference type="NCBI Taxonomy" id="3483"/>
    <lineage>
        <taxon>Eukaryota</taxon>
        <taxon>Viridiplantae</taxon>
        <taxon>Streptophyta</taxon>
        <taxon>Embryophyta</taxon>
        <taxon>Tracheophyta</taxon>
        <taxon>Spermatophyta</taxon>
        <taxon>Magnoliopsida</taxon>
        <taxon>eudicotyledons</taxon>
        <taxon>Gunneridae</taxon>
        <taxon>Pentapetalae</taxon>
        <taxon>rosids</taxon>
        <taxon>fabids</taxon>
        <taxon>Rosales</taxon>
        <taxon>Cannabaceae</taxon>
        <taxon>Cannabis</taxon>
    </lineage>
</organism>
<evidence type="ECO:0000313" key="1">
    <source>
        <dbReference type="EMBL" id="KAF4351982.1"/>
    </source>
</evidence>
<reference evidence="1 2" key="1">
    <citation type="journal article" date="2020" name="bioRxiv">
        <title>Sequence and annotation of 42 cannabis genomes reveals extensive copy number variation in cannabinoid synthesis and pathogen resistance genes.</title>
        <authorList>
            <person name="Mckernan K.J."/>
            <person name="Helbert Y."/>
            <person name="Kane L.T."/>
            <person name="Ebling H."/>
            <person name="Zhang L."/>
            <person name="Liu B."/>
            <person name="Eaton Z."/>
            <person name="Mclaughlin S."/>
            <person name="Kingan S."/>
            <person name="Baybayan P."/>
            <person name="Concepcion G."/>
            <person name="Jordan M."/>
            <person name="Riva A."/>
            <person name="Barbazuk W."/>
            <person name="Harkins T."/>
        </authorList>
    </citation>
    <scope>NUCLEOTIDE SEQUENCE [LARGE SCALE GENOMIC DNA]</scope>
    <source>
        <strain evidence="2">cv. Jamaican Lion 4</strain>
        <tissue evidence="1">Leaf</tissue>
    </source>
</reference>
<protein>
    <submittedName>
        <fullName evidence="1">Uncharacterized protein</fullName>
    </submittedName>
</protein>
<proteinExistence type="predicted"/>
<evidence type="ECO:0000313" key="2">
    <source>
        <dbReference type="Proteomes" id="UP000583929"/>
    </source>
</evidence>